<organism evidence="1 2">
    <name type="scientific">Thermofilum pendens (strain DSM 2475 / Hrk 5)</name>
    <dbReference type="NCBI Taxonomy" id="368408"/>
    <lineage>
        <taxon>Archaea</taxon>
        <taxon>Thermoproteota</taxon>
        <taxon>Thermoprotei</taxon>
        <taxon>Thermofilales</taxon>
        <taxon>Thermofilaceae</taxon>
        <taxon>Thermofilum</taxon>
    </lineage>
</organism>
<evidence type="ECO:0008006" key="3">
    <source>
        <dbReference type="Google" id="ProtNLM"/>
    </source>
</evidence>
<gene>
    <name evidence="1" type="ordered locus">Tpen_0139</name>
</gene>
<keyword evidence="2" id="KW-1185">Reference proteome</keyword>
<dbReference type="KEGG" id="tpe:Tpen_0139"/>
<dbReference type="eggNOG" id="arCOG04409">
    <property type="taxonomic scope" value="Archaea"/>
</dbReference>
<accession>A1RWG9</accession>
<dbReference type="Pfam" id="PF04250">
    <property type="entry name" value="DUF429"/>
    <property type="match status" value="1"/>
</dbReference>
<evidence type="ECO:0000313" key="2">
    <source>
        <dbReference type="Proteomes" id="UP000000641"/>
    </source>
</evidence>
<dbReference type="Proteomes" id="UP000000641">
    <property type="component" value="Chromosome"/>
</dbReference>
<dbReference type="STRING" id="368408.Tpen_0139"/>
<dbReference type="EMBL" id="CP000505">
    <property type="protein sequence ID" value="ABL77549.1"/>
    <property type="molecule type" value="Genomic_DNA"/>
</dbReference>
<evidence type="ECO:0000313" key="1">
    <source>
        <dbReference type="EMBL" id="ABL77549.1"/>
    </source>
</evidence>
<dbReference type="EnsemblBacteria" id="ABL77549">
    <property type="protein sequence ID" value="ABL77549"/>
    <property type="gene ID" value="Tpen_0139"/>
</dbReference>
<sequence length="192" mass="21014">MDVYLGVDLSASRRRKSAYALLYEDLSCKAGFFSGDDELVALAEEYSPRVVGIDAPLSFPKGGRLRGCDKALLRLGVKVFSPVFSGMLELTSRGIKLKEALEERGFEVIEVYPGGSQDLLGIPRKSRNKKGLLEGLRSLGVKFEETLQGDILDAITAAFTSYAYAVGEYILVSSEDCRLILPSPTLRPSRRA</sequence>
<dbReference type="HOGENOM" id="CLU_121772_0_0_2"/>
<reference evidence="2" key="1">
    <citation type="journal article" date="2008" name="J. Bacteriol.">
        <title>Genome sequence of Thermofilum pendens reveals an exceptional loss of biosynthetic pathways without genome reduction.</title>
        <authorList>
            <person name="Anderson I."/>
            <person name="Rodriguez J."/>
            <person name="Susanti D."/>
            <person name="Porat I."/>
            <person name="Reich C."/>
            <person name="Ulrich L.E."/>
            <person name="Elkins J.G."/>
            <person name="Mavromatis K."/>
            <person name="Lykidis A."/>
            <person name="Kim E."/>
            <person name="Thompson L.S."/>
            <person name="Nolan M."/>
            <person name="Land M."/>
            <person name="Copeland A."/>
            <person name="Lapidus A."/>
            <person name="Lucas S."/>
            <person name="Detter C."/>
            <person name="Zhulin I.B."/>
            <person name="Olsen G.J."/>
            <person name="Whitman W."/>
            <person name="Mukhopadhyay B."/>
            <person name="Bristow J."/>
            <person name="Kyrpides N."/>
        </authorList>
    </citation>
    <scope>NUCLEOTIDE SEQUENCE [LARGE SCALE GENOMIC DNA]</scope>
    <source>
        <strain evidence="2">DSM 2475 / Hrk 5</strain>
    </source>
</reference>
<dbReference type="InterPro" id="IPR007362">
    <property type="entry name" value="DUF429"/>
</dbReference>
<name>A1RWG9_THEPD</name>
<dbReference type="RefSeq" id="WP_011751814.1">
    <property type="nucleotide sequence ID" value="NC_008698.1"/>
</dbReference>
<dbReference type="GeneID" id="4602182"/>
<protein>
    <recommendedName>
        <fullName evidence="3">DUF429 domain-containing protein</fullName>
    </recommendedName>
</protein>
<dbReference type="AlphaFoldDB" id="A1RWG9"/>
<dbReference type="OrthoDB" id="50338at2157"/>
<proteinExistence type="predicted"/>